<keyword evidence="7" id="KW-0663">Pyridoxal phosphate</keyword>
<dbReference type="Gene3D" id="3.90.1150.10">
    <property type="entry name" value="Aspartate Aminotransferase, domain 1"/>
    <property type="match status" value="1"/>
</dbReference>
<protein>
    <recommendedName>
        <fullName evidence="5">Probable cysteine desulfurase</fullName>
        <ecNumber evidence="4">2.8.1.7</ecNumber>
    </recommendedName>
</protein>
<evidence type="ECO:0000256" key="6">
    <source>
        <dbReference type="ARBA" id="ARBA00022679"/>
    </source>
</evidence>
<dbReference type="InterPro" id="IPR015422">
    <property type="entry name" value="PyrdxlP-dep_Trfase_small"/>
</dbReference>
<evidence type="ECO:0000313" key="11">
    <source>
        <dbReference type="Proteomes" id="UP000235584"/>
    </source>
</evidence>
<evidence type="ECO:0000256" key="5">
    <source>
        <dbReference type="ARBA" id="ARBA00021850"/>
    </source>
</evidence>
<dbReference type="InterPro" id="IPR000192">
    <property type="entry name" value="Aminotrans_V_dom"/>
</dbReference>
<feature type="domain" description="Aminotransferase class V" evidence="9">
    <location>
        <begin position="30"/>
        <end position="401"/>
    </location>
</feature>
<dbReference type="SUPFAM" id="SSF53383">
    <property type="entry name" value="PLP-dependent transferases"/>
    <property type="match status" value="1"/>
</dbReference>
<evidence type="ECO:0000256" key="1">
    <source>
        <dbReference type="ARBA" id="ARBA00001933"/>
    </source>
</evidence>
<evidence type="ECO:0000259" key="9">
    <source>
        <dbReference type="Pfam" id="PF00266"/>
    </source>
</evidence>
<evidence type="ECO:0000256" key="2">
    <source>
        <dbReference type="ARBA" id="ARBA00002824"/>
    </source>
</evidence>
<dbReference type="GO" id="GO:0016829">
    <property type="term" value="F:lyase activity"/>
    <property type="evidence" value="ECO:0007669"/>
    <property type="project" value="UniProtKB-KW"/>
</dbReference>
<evidence type="ECO:0000256" key="8">
    <source>
        <dbReference type="ARBA" id="ARBA00050776"/>
    </source>
</evidence>
<comment type="catalytic activity">
    <reaction evidence="8">
        <text>(sulfur carrier)-H + L-cysteine = (sulfur carrier)-SH + L-alanine</text>
        <dbReference type="Rhea" id="RHEA:43892"/>
        <dbReference type="Rhea" id="RHEA-COMP:14737"/>
        <dbReference type="Rhea" id="RHEA-COMP:14739"/>
        <dbReference type="ChEBI" id="CHEBI:29917"/>
        <dbReference type="ChEBI" id="CHEBI:35235"/>
        <dbReference type="ChEBI" id="CHEBI:57972"/>
        <dbReference type="ChEBI" id="CHEBI:64428"/>
        <dbReference type="EC" id="2.8.1.7"/>
    </reaction>
</comment>
<dbReference type="EC" id="2.8.1.7" evidence="4"/>
<keyword evidence="11" id="KW-1185">Reference proteome</keyword>
<sequence>MVDLEMSLDIKKIRADYEVLSKKVGGQLPIYFDNACTTLRPASVIKASQTYYTDHPACHNRAVHKFGKQTTKEYEAARSTVARFLGADKPQEIVFTRNTTEGINLIANGLDFKKGDIVLTTNMEHNSNLIPWQMLAMEKGIVHKLVDIKKDDQAFDLESYKKIFTEGKVRLVSVFHTSNVTGMSLPIKEMVQIAHENGAFFLLDAAQAIAHQKINVKELDVDFLAFSFHKAFGPSGFGSLYGKFELLQKLKPLLYGGETVLDADYTSFTFAETPYRLEAGLQNYAGAIGGAEALRYIEKLGIESFHQHEVKINQFITQELLKHSSIEILGPKEAELRSGILNFSVKNKDMGELSILLDESKNIMTRSGFHCAHAWFHKENLPPTLRLSFSVYNTQEEAETFVSVINQIIQFY</sequence>
<organism evidence="10 11">
    <name type="scientific">Bacteriovorax stolpii</name>
    <name type="common">Bdellovibrio stolpii</name>
    <dbReference type="NCBI Taxonomy" id="960"/>
    <lineage>
        <taxon>Bacteria</taxon>
        <taxon>Pseudomonadati</taxon>
        <taxon>Bdellovibrionota</taxon>
        <taxon>Bacteriovoracia</taxon>
        <taxon>Bacteriovoracales</taxon>
        <taxon>Bacteriovoracaceae</taxon>
        <taxon>Bacteriovorax</taxon>
    </lineage>
</organism>
<dbReference type="InterPro" id="IPR010970">
    <property type="entry name" value="Cys_dSase_SufS"/>
</dbReference>
<reference evidence="10 11" key="1">
    <citation type="submission" date="2018-01" db="EMBL/GenBank/DDBJ databases">
        <title>Complete genome sequence of Bacteriovorax stolpii DSM12778.</title>
        <authorList>
            <person name="Tang B."/>
            <person name="Chang J."/>
        </authorList>
    </citation>
    <scope>NUCLEOTIDE SEQUENCE [LARGE SCALE GENOMIC DNA]</scope>
    <source>
        <strain evidence="10 11">DSM 12778</strain>
    </source>
</reference>
<dbReference type="PANTHER" id="PTHR43586">
    <property type="entry name" value="CYSTEINE DESULFURASE"/>
    <property type="match status" value="1"/>
</dbReference>
<comment type="function">
    <text evidence="2">Catalyzes the removal of elemental sulfur and selenium atoms from L-cysteine, L-cystine, L-selenocysteine, and L-selenocystine to produce L-alanine.</text>
</comment>
<dbReference type="EMBL" id="CP025704">
    <property type="protein sequence ID" value="AUN99937.1"/>
    <property type="molecule type" value="Genomic_DNA"/>
</dbReference>
<dbReference type="GO" id="GO:0031071">
    <property type="term" value="F:cysteine desulfurase activity"/>
    <property type="evidence" value="ECO:0007669"/>
    <property type="project" value="UniProtKB-EC"/>
</dbReference>
<comment type="similarity">
    <text evidence="3">Belongs to the class-V pyridoxal-phosphate-dependent aminotransferase family. Csd subfamily.</text>
</comment>
<keyword evidence="10" id="KW-0456">Lyase</keyword>
<dbReference type="PANTHER" id="PTHR43586:SF8">
    <property type="entry name" value="CYSTEINE DESULFURASE 1, CHLOROPLASTIC"/>
    <property type="match status" value="1"/>
</dbReference>
<dbReference type="InterPro" id="IPR016454">
    <property type="entry name" value="Cysteine_dSase"/>
</dbReference>
<dbReference type="Proteomes" id="UP000235584">
    <property type="component" value="Chromosome"/>
</dbReference>
<dbReference type="InterPro" id="IPR015424">
    <property type="entry name" value="PyrdxlP-dep_Trfase"/>
</dbReference>
<evidence type="ECO:0000256" key="4">
    <source>
        <dbReference type="ARBA" id="ARBA00012239"/>
    </source>
</evidence>
<evidence type="ECO:0000256" key="3">
    <source>
        <dbReference type="ARBA" id="ARBA00010447"/>
    </source>
</evidence>
<dbReference type="Gene3D" id="3.40.640.10">
    <property type="entry name" value="Type I PLP-dependent aspartate aminotransferase-like (Major domain)"/>
    <property type="match status" value="1"/>
</dbReference>
<evidence type="ECO:0000313" key="10">
    <source>
        <dbReference type="EMBL" id="AUN99937.1"/>
    </source>
</evidence>
<name>A0A2K9NWP5_BACTC</name>
<proteinExistence type="inferred from homology"/>
<dbReference type="PIRSF" id="PIRSF005572">
    <property type="entry name" value="NifS"/>
    <property type="match status" value="1"/>
</dbReference>
<dbReference type="Pfam" id="PF00266">
    <property type="entry name" value="Aminotran_5"/>
    <property type="match status" value="1"/>
</dbReference>
<dbReference type="GO" id="GO:0006534">
    <property type="term" value="P:cysteine metabolic process"/>
    <property type="evidence" value="ECO:0007669"/>
    <property type="project" value="InterPro"/>
</dbReference>
<dbReference type="AlphaFoldDB" id="A0A2K9NWP5"/>
<comment type="cofactor">
    <cofactor evidence="1">
        <name>pyridoxal 5'-phosphate</name>
        <dbReference type="ChEBI" id="CHEBI:597326"/>
    </cofactor>
</comment>
<dbReference type="GO" id="GO:0030170">
    <property type="term" value="F:pyridoxal phosphate binding"/>
    <property type="evidence" value="ECO:0007669"/>
    <property type="project" value="InterPro"/>
</dbReference>
<dbReference type="KEGG" id="bsto:C0V70_17860"/>
<dbReference type="CDD" id="cd06453">
    <property type="entry name" value="SufS_like"/>
    <property type="match status" value="1"/>
</dbReference>
<evidence type="ECO:0000256" key="7">
    <source>
        <dbReference type="ARBA" id="ARBA00022898"/>
    </source>
</evidence>
<dbReference type="InterPro" id="IPR015421">
    <property type="entry name" value="PyrdxlP-dep_Trfase_major"/>
</dbReference>
<keyword evidence="6" id="KW-0808">Transferase</keyword>
<gene>
    <name evidence="10" type="ORF">C0V70_17860</name>
</gene>
<accession>A0A2K9NWP5</accession>